<comment type="subunit">
    <text evidence="10">The complex is composed of six subunits: RnfA, RnfB, RnfC, RnfD, RnfE and RnfG.</text>
</comment>
<comment type="subcellular location">
    <subcellularLocation>
        <location evidence="10">Cell inner membrane</location>
        <topology evidence="10">Multi-pass membrane protein</topology>
    </subcellularLocation>
</comment>
<feature type="transmembrane region" description="Helical" evidence="10">
    <location>
        <begin position="203"/>
        <end position="223"/>
    </location>
</feature>
<evidence type="ECO:0000256" key="9">
    <source>
        <dbReference type="ARBA" id="ARBA00023136"/>
    </source>
</evidence>
<dbReference type="KEGG" id="tcd:AAIA72_06470"/>
<feature type="transmembrane region" description="Helical" evidence="10">
    <location>
        <begin position="255"/>
        <end position="273"/>
    </location>
</feature>
<keyword evidence="5 10" id="KW-0812">Transmembrane</keyword>
<gene>
    <name evidence="11" type="primary">rsxD</name>
    <name evidence="10" type="synonym">rnfD</name>
    <name evidence="11" type="ORF">AAIA72_06470</name>
</gene>
<dbReference type="RefSeq" id="WP_369602593.1">
    <property type="nucleotide sequence ID" value="NZ_CP154858.1"/>
</dbReference>
<keyword evidence="8 10" id="KW-1133">Transmembrane helix</keyword>
<keyword evidence="2 10" id="KW-0597">Phosphoprotein</keyword>
<keyword evidence="4 10" id="KW-0288">FMN</keyword>
<evidence type="ECO:0000313" key="11">
    <source>
        <dbReference type="EMBL" id="XDT73607.1"/>
    </source>
</evidence>
<dbReference type="EC" id="7.-.-.-" evidence="10"/>
<comment type="similarity">
    <text evidence="10">Belongs to the NqrB/RnfD family.</text>
</comment>
<keyword evidence="10" id="KW-0997">Cell inner membrane</keyword>
<keyword evidence="3 10" id="KW-0285">Flavoprotein</keyword>
<evidence type="ECO:0000256" key="1">
    <source>
        <dbReference type="ARBA" id="ARBA00022448"/>
    </source>
</evidence>
<comment type="caution">
    <text evidence="10">Lacks conserved residue(s) required for the propagation of feature annotation.</text>
</comment>
<dbReference type="PANTHER" id="PTHR30578">
    <property type="entry name" value="ELECTRON TRANSPORT COMPLEX PROTEIN RNFD"/>
    <property type="match status" value="1"/>
</dbReference>
<evidence type="ECO:0000256" key="2">
    <source>
        <dbReference type="ARBA" id="ARBA00022553"/>
    </source>
</evidence>
<dbReference type="PANTHER" id="PTHR30578:SF0">
    <property type="entry name" value="ION-TRANSLOCATING OXIDOREDUCTASE COMPLEX SUBUNIT D"/>
    <property type="match status" value="1"/>
</dbReference>
<dbReference type="GO" id="GO:0005886">
    <property type="term" value="C:plasma membrane"/>
    <property type="evidence" value="ECO:0007669"/>
    <property type="project" value="UniProtKB-SubCell"/>
</dbReference>
<dbReference type="NCBIfam" id="NF002011">
    <property type="entry name" value="PRK00816.1"/>
    <property type="match status" value="1"/>
</dbReference>
<keyword evidence="7 10" id="KW-0249">Electron transport</keyword>
<dbReference type="Pfam" id="PF03116">
    <property type="entry name" value="NQR2_RnfD_RnfE"/>
    <property type="match status" value="1"/>
</dbReference>
<evidence type="ECO:0000256" key="5">
    <source>
        <dbReference type="ARBA" id="ARBA00022692"/>
    </source>
</evidence>
<dbReference type="EMBL" id="CP154858">
    <property type="protein sequence ID" value="XDT73607.1"/>
    <property type="molecule type" value="Genomic_DNA"/>
</dbReference>
<feature type="transmembrane region" description="Helical" evidence="10">
    <location>
        <begin position="230"/>
        <end position="249"/>
    </location>
</feature>
<evidence type="ECO:0000256" key="4">
    <source>
        <dbReference type="ARBA" id="ARBA00022643"/>
    </source>
</evidence>
<evidence type="ECO:0000256" key="10">
    <source>
        <dbReference type="HAMAP-Rule" id="MF_00462"/>
    </source>
</evidence>
<proteinExistence type="inferred from homology"/>
<dbReference type="HAMAP" id="MF_00462">
    <property type="entry name" value="RsxD_RnfD"/>
    <property type="match status" value="1"/>
</dbReference>
<feature type="transmembrane region" description="Helical" evidence="10">
    <location>
        <begin position="44"/>
        <end position="64"/>
    </location>
</feature>
<name>A0AB39V0C5_9GAMM</name>
<dbReference type="AlphaFoldDB" id="A0AB39V0C5"/>
<keyword evidence="10" id="KW-1003">Cell membrane</keyword>
<dbReference type="GO" id="GO:0055085">
    <property type="term" value="P:transmembrane transport"/>
    <property type="evidence" value="ECO:0007669"/>
    <property type="project" value="InterPro"/>
</dbReference>
<dbReference type="InterPro" id="IPR004338">
    <property type="entry name" value="NqrB/RnfD"/>
</dbReference>
<keyword evidence="9 10" id="KW-0472">Membrane</keyword>
<keyword evidence="6 10" id="KW-1278">Translocase</keyword>
<comment type="cofactor">
    <cofactor evidence="10">
        <name>FMN</name>
        <dbReference type="ChEBI" id="CHEBI:58210"/>
    </cofactor>
</comment>
<sequence>MALIRVTSPHLTGPNHTGRVMRQVMLATLPGVAAQTWFFGWGNLIQILLAATLALFFEGIVLKLRGRPVRFYLNDGSAALTGVLLGIALPPFAPWWIAATGAFFAIVFAKQLYGGLGQNPFNPAMAAYALLLVSFPLYMTTRWATPVTIHGDTPSLMDTLGVIFAGHPVADGFTMATPLDTYRHEIGASTAEVLRSEPMFGSWIAAGWEWVNLGFLAGGLWMLWRRLITWHVPVAMLGGLSLMALAFGWDPDTHTPLSIHLLSGATMLGAFFIATDPATSATSHLGKLVYGLGIGMTVYIIRTWGGYPDAVAFSVLLFNFAAPLIDYYTQPRAYGHTSAPRGLKKGGERG</sequence>
<reference evidence="11" key="1">
    <citation type="submission" date="2024-05" db="EMBL/GenBank/DDBJ databases">
        <title>Genome sequencing of novel strain.</title>
        <authorList>
            <person name="Ganbat D."/>
            <person name="Ganbat S."/>
            <person name="Lee S.-J."/>
        </authorList>
    </citation>
    <scope>NUCLEOTIDE SEQUENCE</scope>
    <source>
        <strain evidence="11">SMD15-11</strain>
    </source>
</reference>
<protein>
    <recommendedName>
        <fullName evidence="10">Ion-translocating oxidoreductase complex subunit D</fullName>
        <ecNumber evidence="10">7.-.-.-</ecNumber>
    </recommendedName>
    <alternativeName>
        <fullName evidence="10">Rnf electron transport complex subunit D</fullName>
    </alternativeName>
</protein>
<dbReference type="InterPro" id="IPR011303">
    <property type="entry name" value="RnfD_bac"/>
</dbReference>
<keyword evidence="1 10" id="KW-0813">Transport</keyword>
<organism evidence="11">
    <name type="scientific">Thermohahella caldifontis</name>
    <dbReference type="NCBI Taxonomy" id="3142973"/>
    <lineage>
        <taxon>Bacteria</taxon>
        <taxon>Pseudomonadati</taxon>
        <taxon>Pseudomonadota</taxon>
        <taxon>Gammaproteobacteria</taxon>
        <taxon>Oceanospirillales</taxon>
        <taxon>Hahellaceae</taxon>
        <taxon>Thermohahella</taxon>
    </lineage>
</organism>
<dbReference type="GO" id="GO:0022900">
    <property type="term" value="P:electron transport chain"/>
    <property type="evidence" value="ECO:0007669"/>
    <property type="project" value="UniProtKB-UniRule"/>
</dbReference>
<accession>A0AB39V0C5</accession>
<evidence type="ECO:0000256" key="6">
    <source>
        <dbReference type="ARBA" id="ARBA00022967"/>
    </source>
</evidence>
<feature type="modified residue" description="FMN phosphoryl threonine" evidence="10">
    <location>
        <position position="177"/>
    </location>
</feature>
<evidence type="ECO:0000256" key="7">
    <source>
        <dbReference type="ARBA" id="ARBA00022982"/>
    </source>
</evidence>
<evidence type="ECO:0000256" key="8">
    <source>
        <dbReference type="ARBA" id="ARBA00022989"/>
    </source>
</evidence>
<comment type="function">
    <text evidence="10">Part of a membrane-bound complex that couples electron transfer with translocation of ions across the membrane.</text>
</comment>
<evidence type="ECO:0000256" key="3">
    <source>
        <dbReference type="ARBA" id="ARBA00022630"/>
    </source>
</evidence>
<feature type="transmembrane region" description="Helical" evidence="10">
    <location>
        <begin position="125"/>
        <end position="144"/>
    </location>
</feature>
<dbReference type="NCBIfam" id="TIGR01946">
    <property type="entry name" value="rnfD"/>
    <property type="match status" value="1"/>
</dbReference>